<dbReference type="EMBL" id="CP146598">
    <property type="protein sequence ID" value="WWY02249.1"/>
    <property type="molecule type" value="Genomic_DNA"/>
</dbReference>
<dbReference type="SUPFAM" id="SSF56235">
    <property type="entry name" value="N-terminal nucleophile aminohydrolases (Ntn hydrolases)"/>
    <property type="match status" value="1"/>
</dbReference>
<dbReference type="InterPro" id="IPR029055">
    <property type="entry name" value="Ntn_hydrolases_N"/>
</dbReference>
<dbReference type="AlphaFoldDB" id="A0AAQ3XI86"/>
<dbReference type="RefSeq" id="WP_338691419.1">
    <property type="nucleotide sequence ID" value="NZ_CP145811.1"/>
</dbReference>
<proteinExistence type="predicted"/>
<organism evidence="1 2">
    <name type="scientific">Neisseria leonii</name>
    <dbReference type="NCBI Taxonomy" id="2995413"/>
    <lineage>
        <taxon>Bacteria</taxon>
        <taxon>Pseudomonadati</taxon>
        <taxon>Pseudomonadota</taxon>
        <taxon>Betaproteobacteria</taxon>
        <taxon>Neisseriales</taxon>
        <taxon>Neisseriaceae</taxon>
        <taxon>Neisseria</taxon>
    </lineage>
</organism>
<dbReference type="GO" id="GO:0103068">
    <property type="term" value="F:leukotriene C4 gamma-glutamyl transferase activity"/>
    <property type="evidence" value="ECO:0007669"/>
    <property type="project" value="UniProtKB-EC"/>
</dbReference>
<dbReference type="EC" id="2.3.2.2" evidence="1"/>
<keyword evidence="1" id="KW-0808">Transferase</keyword>
<protein>
    <submittedName>
        <fullName evidence="1">Gamma-glutamyltransferase</fullName>
        <ecNumber evidence="1">2.3.2.2</ecNumber>
    </submittedName>
</protein>
<gene>
    <name evidence="1" type="ORF">V9W64_05760</name>
</gene>
<dbReference type="Proteomes" id="UP001149607">
    <property type="component" value="Chromosome"/>
</dbReference>
<reference evidence="1" key="1">
    <citation type="submission" date="2024-02" db="EMBL/GenBank/DDBJ databases">
        <title>Neisseria leonii sp. nov.</title>
        <authorList>
            <person name="Boutroux M."/>
            <person name="Favre-Rochex S."/>
            <person name="Gorgette O."/>
            <person name="Touak G."/>
            <person name="Muhle E."/>
            <person name="Chesneau O."/>
            <person name="Clermont D."/>
            <person name="Rahi P."/>
        </authorList>
    </citation>
    <scope>NUCLEOTIDE SEQUENCE</scope>
    <source>
        <strain evidence="1">51.81</strain>
    </source>
</reference>
<keyword evidence="2" id="KW-1185">Reference proteome</keyword>
<evidence type="ECO:0000313" key="2">
    <source>
        <dbReference type="Proteomes" id="UP001149607"/>
    </source>
</evidence>
<dbReference type="Pfam" id="PF01019">
    <property type="entry name" value="G_glu_transpept"/>
    <property type="match status" value="1"/>
</dbReference>
<dbReference type="Gene3D" id="3.60.20.40">
    <property type="match status" value="1"/>
</dbReference>
<evidence type="ECO:0000313" key="1">
    <source>
        <dbReference type="EMBL" id="WWY02249.1"/>
    </source>
</evidence>
<sequence length="113" mass="11957">MSRIRNICSATPKPSPISCPAASRIIGCVAKTLTAHIDRSMDIQTAIGRPNRLHRGSVYGLEENTAAFAPVPEQAGYQVQIRDLNSGVQGIVIGESGLTGGADPRREGRVMGD</sequence>
<name>A0AAQ3XI86_9NEIS</name>
<dbReference type="InterPro" id="IPR043137">
    <property type="entry name" value="GGT_ssub_C"/>
</dbReference>
<keyword evidence="1" id="KW-0012">Acyltransferase</keyword>
<accession>A0AAQ3XI86</accession>